<dbReference type="GO" id="GO:0006508">
    <property type="term" value="P:proteolysis"/>
    <property type="evidence" value="ECO:0007669"/>
    <property type="project" value="InterPro"/>
</dbReference>
<evidence type="ECO:0000313" key="4">
    <source>
        <dbReference type="EMBL" id="GMF26416.1"/>
    </source>
</evidence>
<dbReference type="GO" id="GO:0004190">
    <property type="term" value="F:aspartic-type endopeptidase activity"/>
    <property type="evidence" value="ECO:0007669"/>
    <property type="project" value="InterPro"/>
</dbReference>
<dbReference type="SMART" id="SM00343">
    <property type="entry name" value="ZnF_C2HC"/>
    <property type="match status" value="1"/>
</dbReference>
<evidence type="ECO:0000256" key="2">
    <source>
        <dbReference type="SAM" id="MobiDB-lite"/>
    </source>
</evidence>
<feature type="domain" description="CCHC-type" evidence="3">
    <location>
        <begin position="246"/>
        <end position="261"/>
    </location>
</feature>
<dbReference type="InterPro" id="IPR021109">
    <property type="entry name" value="Peptidase_aspartic_dom_sf"/>
</dbReference>
<proteinExistence type="predicted"/>
<name>A0A9W6U0R4_9STRA</name>
<feature type="region of interest" description="Disordered" evidence="2">
    <location>
        <begin position="451"/>
        <end position="489"/>
    </location>
</feature>
<dbReference type="GO" id="GO:0003676">
    <property type="term" value="F:nucleic acid binding"/>
    <property type="evidence" value="ECO:0007669"/>
    <property type="project" value="InterPro"/>
</dbReference>
<dbReference type="PANTHER" id="PTHR15503">
    <property type="entry name" value="LDOC1 RELATED"/>
    <property type="match status" value="1"/>
</dbReference>
<dbReference type="InterPro" id="IPR005162">
    <property type="entry name" value="Retrotrans_gag_dom"/>
</dbReference>
<feature type="compositionally biased region" description="Basic and acidic residues" evidence="2">
    <location>
        <begin position="456"/>
        <end position="470"/>
    </location>
</feature>
<dbReference type="CDD" id="cd00303">
    <property type="entry name" value="retropepsin_like"/>
    <property type="match status" value="1"/>
</dbReference>
<dbReference type="Gene3D" id="4.10.60.10">
    <property type="entry name" value="Zinc finger, CCHC-type"/>
    <property type="match status" value="1"/>
</dbReference>
<keyword evidence="5" id="KW-1185">Reference proteome</keyword>
<feature type="compositionally biased region" description="Basic and acidic residues" evidence="2">
    <location>
        <begin position="564"/>
        <end position="573"/>
    </location>
</feature>
<reference evidence="4" key="1">
    <citation type="submission" date="2023-04" db="EMBL/GenBank/DDBJ databases">
        <title>Phytophthora fragariaefolia NBRC 109709.</title>
        <authorList>
            <person name="Ichikawa N."/>
            <person name="Sato H."/>
            <person name="Tonouchi N."/>
        </authorList>
    </citation>
    <scope>NUCLEOTIDE SEQUENCE</scope>
    <source>
        <strain evidence="4">NBRC 109709</strain>
    </source>
</reference>
<keyword evidence="1" id="KW-0863">Zinc-finger</keyword>
<keyword evidence="1" id="KW-0479">Metal-binding</keyword>
<dbReference type="InterPro" id="IPR001969">
    <property type="entry name" value="Aspartic_peptidase_AS"/>
</dbReference>
<evidence type="ECO:0000313" key="5">
    <source>
        <dbReference type="Proteomes" id="UP001165121"/>
    </source>
</evidence>
<comment type="caution">
    <text evidence="4">The sequence shown here is derived from an EMBL/GenBank/DDBJ whole genome shotgun (WGS) entry which is preliminary data.</text>
</comment>
<evidence type="ECO:0000259" key="3">
    <source>
        <dbReference type="PROSITE" id="PS50158"/>
    </source>
</evidence>
<evidence type="ECO:0000256" key="1">
    <source>
        <dbReference type="PROSITE-ProRule" id="PRU00047"/>
    </source>
</evidence>
<keyword evidence="1" id="KW-0862">Zinc</keyword>
<dbReference type="Gene3D" id="2.40.70.10">
    <property type="entry name" value="Acid Proteases"/>
    <property type="match status" value="1"/>
</dbReference>
<protein>
    <submittedName>
        <fullName evidence="4">Unnamed protein product</fullName>
    </submittedName>
</protein>
<dbReference type="SUPFAM" id="SSF50630">
    <property type="entry name" value="Acid proteases"/>
    <property type="match status" value="1"/>
</dbReference>
<dbReference type="Pfam" id="PF03732">
    <property type="entry name" value="Retrotrans_gag"/>
    <property type="match status" value="1"/>
</dbReference>
<dbReference type="PROSITE" id="PS50158">
    <property type="entry name" value="ZF_CCHC"/>
    <property type="match status" value="1"/>
</dbReference>
<dbReference type="EMBL" id="BSXT01000396">
    <property type="protein sequence ID" value="GMF26416.1"/>
    <property type="molecule type" value="Genomic_DNA"/>
</dbReference>
<gene>
    <name evidence="4" type="ORF">Pfra01_000497900</name>
</gene>
<feature type="region of interest" description="Disordered" evidence="2">
    <location>
        <begin position="539"/>
        <end position="573"/>
    </location>
</feature>
<dbReference type="Pfam" id="PF08284">
    <property type="entry name" value="RVP_2"/>
    <property type="match status" value="1"/>
</dbReference>
<dbReference type="InterPro" id="IPR036875">
    <property type="entry name" value="Znf_CCHC_sf"/>
</dbReference>
<accession>A0A9W6U0R4</accession>
<sequence length="589" mass="63429">MVRLLGEAAFAGFPNLSAEQQKARVERFDKYDSSWIAHVSAAAQEAARAAMRAEAQTAAQASATNAASFAARPTTTKPVKMSIPTFDGKDSDSIVFWVRGIEIALSAGQIYDARAQELRSTFLLANVAYRHRSNFLRCKQGKRSLQDYVMELHNLEAAMAGAPLSEDVKVTVFMDGVRTSPVRTELFRRQPKTINEAVHIAVLEDHFVRSAQGRTPHVEASEGPTPMEISLTESAHPQRIQRAGGRCFGCNQPGHFRRNCPTNPWKTTRDNKHSVRPALNSLEVTGSENGGSHVKGYPEPMTVLIDSGASFNFATKASVARNNALYASALEASKSNTNVSVRLATGSIVSIRKVTIPLSVKFDDVNSVKLFIVLDMDDRYDLILGMPWLAKHEPWIDRRSRTIGASHNPLADRALAGHVPSSSRDGFVHEHCVPRADRQFAGSSEVLQLPTALPPRARELEVGDGKDPQDPRTPPRRGGSVRAAPTQSVVAGSAHVEECAGVVARAKKSGRFGALTSQGVVAGSARATEDAGACARATTSGRAEAPTCRVNKGDKVTNTPKVEASSRDADSAAEDRVSQVVVGLLSSLL</sequence>
<dbReference type="InterPro" id="IPR032567">
    <property type="entry name" value="RTL1-rel"/>
</dbReference>
<dbReference type="SUPFAM" id="SSF57756">
    <property type="entry name" value="Retrovirus zinc finger-like domains"/>
    <property type="match status" value="1"/>
</dbReference>
<organism evidence="4 5">
    <name type="scientific">Phytophthora fragariaefolia</name>
    <dbReference type="NCBI Taxonomy" id="1490495"/>
    <lineage>
        <taxon>Eukaryota</taxon>
        <taxon>Sar</taxon>
        <taxon>Stramenopiles</taxon>
        <taxon>Oomycota</taxon>
        <taxon>Peronosporomycetes</taxon>
        <taxon>Peronosporales</taxon>
        <taxon>Peronosporaceae</taxon>
        <taxon>Phytophthora</taxon>
    </lineage>
</organism>
<dbReference type="GO" id="GO:0008270">
    <property type="term" value="F:zinc ion binding"/>
    <property type="evidence" value="ECO:0007669"/>
    <property type="project" value="UniProtKB-KW"/>
</dbReference>
<dbReference type="PANTHER" id="PTHR15503:SF22">
    <property type="entry name" value="TRANSPOSON TY3-I GAG POLYPROTEIN"/>
    <property type="match status" value="1"/>
</dbReference>
<dbReference type="InterPro" id="IPR001878">
    <property type="entry name" value="Znf_CCHC"/>
</dbReference>
<dbReference type="Proteomes" id="UP001165121">
    <property type="component" value="Unassembled WGS sequence"/>
</dbReference>
<dbReference type="PROSITE" id="PS00141">
    <property type="entry name" value="ASP_PROTEASE"/>
    <property type="match status" value="1"/>
</dbReference>
<dbReference type="OrthoDB" id="9445845at2759"/>
<dbReference type="AlphaFoldDB" id="A0A9W6U0R4"/>